<keyword evidence="4" id="KW-1185">Reference proteome</keyword>
<evidence type="ECO:0000313" key="2">
    <source>
        <dbReference type="EMBL" id="OCH96727.1"/>
    </source>
</evidence>
<name>A0A0W0UGL8_9GAMM</name>
<sequence length="100" mass="11914">MNVKEKLFQAINARNTIECSYHEKKRFIEPYHFGILGGEEQLHCFQYAGESESGGIPQWRNLKLQDIRSIRILDSHFLIRESYHPENAHYSFIENGIYRR</sequence>
<accession>A0A0W0UGL8</accession>
<protein>
    <recommendedName>
        <fullName evidence="5">WYL domain-containing protein</fullName>
    </recommendedName>
</protein>
<evidence type="ECO:0008006" key="5">
    <source>
        <dbReference type="Google" id="ProtNLM"/>
    </source>
</evidence>
<gene>
    <name evidence="2" type="ORF">A8135_06085</name>
    <name evidence="1" type="ORF">Ljam_1239</name>
</gene>
<evidence type="ECO:0000313" key="1">
    <source>
        <dbReference type="EMBL" id="KTD07044.1"/>
    </source>
</evidence>
<dbReference type="EMBL" id="LNYG01000013">
    <property type="protein sequence ID" value="KTD07044.1"/>
    <property type="molecule type" value="Genomic_DNA"/>
</dbReference>
<comment type="caution">
    <text evidence="1">The sequence shown here is derived from an EMBL/GenBank/DDBJ whole genome shotgun (WGS) entry which is preliminary data.</text>
</comment>
<dbReference type="Proteomes" id="UP000054715">
    <property type="component" value="Unassembled WGS sequence"/>
</dbReference>
<evidence type="ECO:0000313" key="3">
    <source>
        <dbReference type="Proteomes" id="UP000054715"/>
    </source>
</evidence>
<dbReference type="RefSeq" id="WP_058449262.1">
    <property type="nucleotide sequence ID" value="NZ_CAAAJF010000010.1"/>
</dbReference>
<dbReference type="STRING" id="455.Ljam_1239"/>
<dbReference type="EMBL" id="LYOZ01000053">
    <property type="protein sequence ID" value="OCH96727.1"/>
    <property type="molecule type" value="Genomic_DNA"/>
</dbReference>
<reference evidence="1 3" key="1">
    <citation type="submission" date="2015-11" db="EMBL/GenBank/DDBJ databases">
        <title>Genomic analysis of 38 Legionella species identifies large and diverse effector repertoires.</title>
        <authorList>
            <person name="Burstein D."/>
            <person name="Amaro F."/>
            <person name="Zusman T."/>
            <person name="Lifshitz Z."/>
            <person name="Cohen O."/>
            <person name="Gilbert J.A."/>
            <person name="Pupko T."/>
            <person name="Shuman H.A."/>
            <person name="Segal G."/>
        </authorList>
    </citation>
    <scope>NUCLEOTIDE SEQUENCE [LARGE SCALE GENOMIC DNA]</scope>
    <source>
        <strain evidence="1 3">JA-26-G1-E2</strain>
    </source>
</reference>
<reference evidence="2 4" key="2">
    <citation type="submission" date="2016-05" db="EMBL/GenBank/DDBJ databases">
        <authorList>
            <person name="Prochazka B."/>
            <person name="Indra A."/>
            <person name="Hasenberger P."/>
            <person name="Blaschitz M."/>
            <person name="Wagner L."/>
            <person name="Wewalka G."/>
            <person name="Sorschag S."/>
            <person name="Schmid D."/>
            <person name="Ruppitsch W."/>
        </authorList>
    </citation>
    <scope>NUCLEOTIDE SEQUENCE [LARGE SCALE GENOMIC DNA]</scope>
    <source>
        <strain evidence="2 4">974010_12</strain>
    </source>
</reference>
<dbReference type="AlphaFoldDB" id="A0A0W0UGL8"/>
<dbReference type="Proteomes" id="UP000093336">
    <property type="component" value="Unassembled WGS sequence"/>
</dbReference>
<dbReference type="OrthoDB" id="6058654at2"/>
<dbReference type="PATRIC" id="fig|455.5.peg.1307"/>
<dbReference type="PROSITE" id="PS52050">
    <property type="entry name" value="WYL"/>
    <property type="match status" value="1"/>
</dbReference>
<proteinExistence type="predicted"/>
<evidence type="ECO:0000313" key="4">
    <source>
        <dbReference type="Proteomes" id="UP000093336"/>
    </source>
</evidence>
<organism evidence="1 3">
    <name type="scientific">Legionella jamestowniensis</name>
    <dbReference type="NCBI Taxonomy" id="455"/>
    <lineage>
        <taxon>Bacteria</taxon>
        <taxon>Pseudomonadati</taxon>
        <taxon>Pseudomonadota</taxon>
        <taxon>Gammaproteobacteria</taxon>
        <taxon>Legionellales</taxon>
        <taxon>Legionellaceae</taxon>
        <taxon>Legionella</taxon>
    </lineage>
</organism>